<dbReference type="Proteomes" id="UP000887116">
    <property type="component" value="Unassembled WGS sequence"/>
</dbReference>
<comment type="caution">
    <text evidence="1">The sequence shown here is derived from an EMBL/GenBank/DDBJ whole genome shotgun (WGS) entry which is preliminary data.</text>
</comment>
<reference evidence="1" key="1">
    <citation type="submission" date="2020-07" db="EMBL/GenBank/DDBJ databases">
        <title>Multicomponent nature underlies the extraordinary mechanical properties of spider dragline silk.</title>
        <authorList>
            <person name="Kono N."/>
            <person name="Nakamura H."/>
            <person name="Mori M."/>
            <person name="Yoshida Y."/>
            <person name="Ohtoshi R."/>
            <person name="Malay A.D."/>
            <person name="Moran D.A.P."/>
            <person name="Tomita M."/>
            <person name="Numata K."/>
            <person name="Arakawa K."/>
        </authorList>
    </citation>
    <scope>NUCLEOTIDE SEQUENCE</scope>
</reference>
<dbReference type="EMBL" id="BMAO01010854">
    <property type="protein sequence ID" value="GFQ69926.1"/>
    <property type="molecule type" value="Genomic_DNA"/>
</dbReference>
<evidence type="ECO:0000313" key="1">
    <source>
        <dbReference type="EMBL" id="GFQ69926.1"/>
    </source>
</evidence>
<name>A0A8X6F538_TRICU</name>
<dbReference type="AlphaFoldDB" id="A0A8X6F538"/>
<gene>
    <name evidence="1" type="ORF">TNCT_616281</name>
</gene>
<sequence>MPRLFAVPQLEEMLLNTYSQQDMLPCHWATHVQEFLDDTLVEKKFHGPSRSPAIASLKLFFLLEIPEEPSLCCRDSQHRKVNQITTETAYVTPQMLTKRLRKIEKRLDIL</sequence>
<accession>A0A8X6F538</accession>
<evidence type="ECO:0000313" key="2">
    <source>
        <dbReference type="Proteomes" id="UP000887116"/>
    </source>
</evidence>
<keyword evidence="2" id="KW-1185">Reference proteome</keyword>
<protein>
    <submittedName>
        <fullName evidence="1">Uncharacterized protein</fullName>
    </submittedName>
</protein>
<proteinExistence type="predicted"/>
<organism evidence="1 2">
    <name type="scientific">Trichonephila clavata</name>
    <name type="common">Joro spider</name>
    <name type="synonym">Nephila clavata</name>
    <dbReference type="NCBI Taxonomy" id="2740835"/>
    <lineage>
        <taxon>Eukaryota</taxon>
        <taxon>Metazoa</taxon>
        <taxon>Ecdysozoa</taxon>
        <taxon>Arthropoda</taxon>
        <taxon>Chelicerata</taxon>
        <taxon>Arachnida</taxon>
        <taxon>Araneae</taxon>
        <taxon>Araneomorphae</taxon>
        <taxon>Entelegynae</taxon>
        <taxon>Araneoidea</taxon>
        <taxon>Nephilidae</taxon>
        <taxon>Trichonephila</taxon>
    </lineage>
</organism>